<sequence length="772" mass="89169">MNEDNIVPAVSVQQEEIPSEMSAAEFQRRLYAWFEDRGLLSELRAHLRKQMIGVLKDTAIGRTVSAQAKQTISPKLQALNLLIAEFLLQQDYHYSLSVFSTEVPLISVLPEFPGLTVNYCSSTNNRNEVSTKKWQFSEKDAWDILETLGVHRDTREGQNIFIAYYNNESREPLLTCIIRMLHTMQGKSRTNLSIGESNNIKEISSDTNNNCDLWIQNVNEILTSNSVVQQTSEEIVKVLKEIIDAEKKRLKQEAREEYLKLQFTLQLQMAKKEEEQRKKLLQIQKSLEVEKTKWQTTKQSEADDFHTKLQHHKNILRDRYQDLIARERDVYEREQQVRQKEIIVESQQQNLELSFDTLCHERQNITELQDRLNHELQEKQRSAKHDAEFLKGLQDECKSMKDQIDHTKETVFNVASKGSVKNVEEIPEANNLEQTGMRNLIKQLQMENSDLRNLNSEQQIRIEELSQRAAYLMRDLESTRAVVDANRRLSRSGILTAPPLAAPPHLVRNYGNSWSGAGEEGFRTSPPTSPREYRHLHNSRDGRRRVPPRRLTIHSSSSSDDHSPTNEILLEARERLRRLEQEGEDVDRQYRMLKSRHQTQSDYYNYYRSLQHHGMFGSYFSNSYDKQRYGLNLQQENMPQLFITSMNPDDESSDPHNIDVYPSNVQDSQYYTPFKMKQQKDSAPGSPQVIELHSAFKLNKKVEVNGANQENKHQEENSKKENEDDKPIDAQSIASSGILGEMLAAGTSGVSLSGIDTTDEKSDSPTENPTNE</sequence>
<dbReference type="OrthoDB" id="206339at2759"/>
<dbReference type="PROSITE" id="PS50896">
    <property type="entry name" value="LISH"/>
    <property type="match status" value="1"/>
</dbReference>
<feature type="compositionally biased region" description="Basic and acidic residues" evidence="2">
    <location>
        <begin position="531"/>
        <end position="541"/>
    </location>
</feature>
<feature type="coiled-coil region" evidence="1">
    <location>
        <begin position="569"/>
        <end position="596"/>
    </location>
</feature>
<feature type="region of interest" description="Disordered" evidence="2">
    <location>
        <begin position="512"/>
        <end position="566"/>
    </location>
</feature>
<gene>
    <name evidence="3" type="ORF">ILUMI_06417</name>
</gene>
<comment type="caution">
    <text evidence="3">The sequence shown here is derived from an EMBL/GenBank/DDBJ whole genome shotgun (WGS) entry which is preliminary data.</text>
</comment>
<keyword evidence="4" id="KW-1185">Reference proteome</keyword>
<dbReference type="Pfam" id="PF16045">
    <property type="entry name" value="LisH_2"/>
    <property type="match status" value="1"/>
</dbReference>
<feature type="region of interest" description="Disordered" evidence="2">
    <location>
        <begin position="703"/>
        <end position="772"/>
    </location>
</feature>
<evidence type="ECO:0000313" key="4">
    <source>
        <dbReference type="Proteomes" id="UP000801492"/>
    </source>
</evidence>
<evidence type="ECO:0000256" key="1">
    <source>
        <dbReference type="SAM" id="Coils"/>
    </source>
</evidence>
<name>A0A8K0DFK8_IGNLU</name>
<feature type="compositionally biased region" description="Basic residues" evidence="2">
    <location>
        <begin position="542"/>
        <end position="552"/>
    </location>
</feature>
<keyword evidence="1" id="KW-0175">Coiled coil</keyword>
<feature type="coiled-coil region" evidence="1">
    <location>
        <begin position="228"/>
        <end position="290"/>
    </location>
</feature>
<protein>
    <recommendedName>
        <fullName evidence="5">LisH domain-containing protein</fullName>
    </recommendedName>
</protein>
<proteinExistence type="predicted"/>
<feature type="coiled-coil region" evidence="1">
    <location>
        <begin position="437"/>
        <end position="468"/>
    </location>
</feature>
<evidence type="ECO:0000313" key="3">
    <source>
        <dbReference type="EMBL" id="KAF2899770.1"/>
    </source>
</evidence>
<accession>A0A8K0DFK8</accession>
<organism evidence="3 4">
    <name type="scientific">Ignelater luminosus</name>
    <name type="common">Cucubano</name>
    <name type="synonym">Pyrophorus luminosus</name>
    <dbReference type="NCBI Taxonomy" id="2038154"/>
    <lineage>
        <taxon>Eukaryota</taxon>
        <taxon>Metazoa</taxon>
        <taxon>Ecdysozoa</taxon>
        <taxon>Arthropoda</taxon>
        <taxon>Hexapoda</taxon>
        <taxon>Insecta</taxon>
        <taxon>Pterygota</taxon>
        <taxon>Neoptera</taxon>
        <taxon>Endopterygota</taxon>
        <taxon>Coleoptera</taxon>
        <taxon>Polyphaga</taxon>
        <taxon>Elateriformia</taxon>
        <taxon>Elateroidea</taxon>
        <taxon>Elateridae</taxon>
        <taxon>Agrypninae</taxon>
        <taxon>Pyrophorini</taxon>
        <taxon>Ignelater</taxon>
    </lineage>
</organism>
<feature type="coiled-coil region" evidence="1">
    <location>
        <begin position="362"/>
        <end position="410"/>
    </location>
</feature>
<evidence type="ECO:0008006" key="5">
    <source>
        <dbReference type="Google" id="ProtNLM"/>
    </source>
</evidence>
<dbReference type="EMBL" id="VTPC01002647">
    <property type="protein sequence ID" value="KAF2899770.1"/>
    <property type="molecule type" value="Genomic_DNA"/>
</dbReference>
<dbReference type="Proteomes" id="UP000801492">
    <property type="component" value="Unassembled WGS sequence"/>
</dbReference>
<dbReference type="AlphaFoldDB" id="A0A8K0DFK8"/>
<evidence type="ECO:0000256" key="2">
    <source>
        <dbReference type="SAM" id="MobiDB-lite"/>
    </source>
</evidence>
<feature type="compositionally biased region" description="Basic and acidic residues" evidence="2">
    <location>
        <begin position="710"/>
        <end position="728"/>
    </location>
</feature>
<reference evidence="3" key="1">
    <citation type="submission" date="2019-08" db="EMBL/GenBank/DDBJ databases">
        <title>The genome of the North American firefly Photinus pyralis.</title>
        <authorList>
            <consortium name="Photinus pyralis genome working group"/>
            <person name="Fallon T.R."/>
            <person name="Sander Lower S.E."/>
            <person name="Weng J.-K."/>
        </authorList>
    </citation>
    <scope>NUCLEOTIDE SEQUENCE</scope>
    <source>
        <strain evidence="3">TRF0915ILg1</strain>
        <tissue evidence="3">Whole body</tissue>
    </source>
</reference>
<dbReference type="InterPro" id="IPR006594">
    <property type="entry name" value="LisH"/>
</dbReference>